<dbReference type="Proteomes" id="UP000587579">
    <property type="component" value="Unassembled WGS sequence"/>
</dbReference>
<evidence type="ECO:0000313" key="2">
    <source>
        <dbReference type="Proteomes" id="UP000587579"/>
    </source>
</evidence>
<evidence type="ECO:0008006" key="3">
    <source>
        <dbReference type="Google" id="ProtNLM"/>
    </source>
</evidence>
<organism evidence="1 2">
    <name type="scientific">Oceanithermus desulfurans</name>
    <dbReference type="NCBI Taxonomy" id="227924"/>
    <lineage>
        <taxon>Bacteria</taxon>
        <taxon>Thermotogati</taxon>
        <taxon>Deinococcota</taxon>
        <taxon>Deinococci</taxon>
        <taxon>Thermales</taxon>
        <taxon>Thermaceae</taxon>
        <taxon>Oceanithermus</taxon>
    </lineage>
</organism>
<name>A0ABR6P3Y0_9DEIN</name>
<accession>A0ABR6P3Y0</accession>
<reference evidence="1 2" key="1">
    <citation type="submission" date="2020-08" db="EMBL/GenBank/DDBJ databases">
        <title>Genomic Encyclopedia of Type Strains, Phase IV (KMG-IV): sequencing the most valuable type-strain genomes for metagenomic binning, comparative biology and taxonomic classification.</title>
        <authorList>
            <person name="Goeker M."/>
        </authorList>
    </citation>
    <scope>NUCLEOTIDE SEQUENCE [LARGE SCALE GENOMIC DNA]</scope>
    <source>
        <strain evidence="1 2">DSM 15757</strain>
    </source>
</reference>
<evidence type="ECO:0000313" key="1">
    <source>
        <dbReference type="EMBL" id="MBB6030781.1"/>
    </source>
</evidence>
<proteinExistence type="predicted"/>
<comment type="caution">
    <text evidence="1">The sequence shown here is derived from an EMBL/GenBank/DDBJ whole genome shotgun (WGS) entry which is preliminary data.</text>
</comment>
<protein>
    <recommendedName>
        <fullName evidence="3">DUF4258 domain-containing protein</fullName>
    </recommendedName>
</protein>
<keyword evidence="2" id="KW-1185">Reference proteome</keyword>
<dbReference type="EMBL" id="JACHEZ010000009">
    <property type="protein sequence ID" value="MBB6030781.1"/>
    <property type="molecule type" value="Genomic_DNA"/>
</dbReference>
<sequence length="56" mass="6940">MRDRLYWDFSLQVAKRKTDRGNILRVYFREEYGVETIVLVITVYRTRGWGRGRMRR</sequence>
<gene>
    <name evidence="1" type="ORF">HNQ05_002175</name>
</gene>